<evidence type="ECO:0000313" key="1">
    <source>
        <dbReference type="EMBL" id="CAG7835186.1"/>
    </source>
</evidence>
<dbReference type="Proteomes" id="UP000708208">
    <property type="component" value="Unassembled WGS sequence"/>
</dbReference>
<proteinExistence type="predicted"/>
<evidence type="ECO:0000313" key="2">
    <source>
        <dbReference type="Proteomes" id="UP000708208"/>
    </source>
</evidence>
<reference evidence="1" key="1">
    <citation type="submission" date="2021-06" db="EMBL/GenBank/DDBJ databases">
        <authorList>
            <person name="Hodson N. C."/>
            <person name="Mongue J. A."/>
            <person name="Jaron S. K."/>
        </authorList>
    </citation>
    <scope>NUCLEOTIDE SEQUENCE</scope>
</reference>
<comment type="caution">
    <text evidence="1">The sequence shown here is derived from an EMBL/GenBank/DDBJ whole genome shotgun (WGS) entry which is preliminary data.</text>
</comment>
<feature type="non-terminal residue" evidence="1">
    <location>
        <position position="1"/>
    </location>
</feature>
<sequence length="21" mass="2433">TKSSNRFVRLHGNHGCNNDYI</sequence>
<organism evidence="1 2">
    <name type="scientific">Allacma fusca</name>
    <dbReference type="NCBI Taxonomy" id="39272"/>
    <lineage>
        <taxon>Eukaryota</taxon>
        <taxon>Metazoa</taxon>
        <taxon>Ecdysozoa</taxon>
        <taxon>Arthropoda</taxon>
        <taxon>Hexapoda</taxon>
        <taxon>Collembola</taxon>
        <taxon>Symphypleona</taxon>
        <taxon>Sminthuridae</taxon>
        <taxon>Allacma</taxon>
    </lineage>
</organism>
<protein>
    <submittedName>
        <fullName evidence="1">Uncharacterized protein</fullName>
    </submittedName>
</protein>
<accession>A0A8J2Q5V6</accession>
<keyword evidence="2" id="KW-1185">Reference proteome</keyword>
<name>A0A8J2Q5V6_9HEXA</name>
<gene>
    <name evidence="1" type="ORF">AFUS01_LOCUS44592</name>
</gene>
<dbReference type="EMBL" id="CAJVCH010570553">
    <property type="protein sequence ID" value="CAG7835186.1"/>
    <property type="molecule type" value="Genomic_DNA"/>
</dbReference>
<dbReference type="AlphaFoldDB" id="A0A8J2Q5V6"/>